<organism evidence="1">
    <name type="scientific">marine sediment metagenome</name>
    <dbReference type="NCBI Taxonomy" id="412755"/>
    <lineage>
        <taxon>unclassified sequences</taxon>
        <taxon>metagenomes</taxon>
        <taxon>ecological metagenomes</taxon>
    </lineage>
</organism>
<name>X1KWW6_9ZZZZ</name>
<dbReference type="EMBL" id="BARU01048654">
    <property type="protein sequence ID" value="GAH98135.1"/>
    <property type="molecule type" value="Genomic_DNA"/>
</dbReference>
<feature type="non-terminal residue" evidence="1">
    <location>
        <position position="1"/>
    </location>
</feature>
<proteinExistence type="predicted"/>
<gene>
    <name evidence="1" type="ORF">S03H2_72175</name>
</gene>
<accession>X1KWW6</accession>
<dbReference type="AlphaFoldDB" id="X1KWW6"/>
<evidence type="ECO:0000313" key="1">
    <source>
        <dbReference type="EMBL" id="GAH98135.1"/>
    </source>
</evidence>
<reference evidence="1" key="1">
    <citation type="journal article" date="2014" name="Front. Microbiol.">
        <title>High frequency of phylogenetically diverse reductive dehalogenase-homologous genes in deep subseafloor sedimentary metagenomes.</title>
        <authorList>
            <person name="Kawai M."/>
            <person name="Futagami T."/>
            <person name="Toyoda A."/>
            <person name="Takaki Y."/>
            <person name="Nishi S."/>
            <person name="Hori S."/>
            <person name="Arai W."/>
            <person name="Tsubouchi T."/>
            <person name="Morono Y."/>
            <person name="Uchiyama I."/>
            <person name="Ito T."/>
            <person name="Fujiyama A."/>
            <person name="Inagaki F."/>
            <person name="Takami H."/>
        </authorList>
    </citation>
    <scope>NUCLEOTIDE SEQUENCE</scope>
    <source>
        <strain evidence="1">Expedition CK06-06</strain>
    </source>
</reference>
<sequence>VPLLEKDTENFKNLERILVREQPKIQNLQKIKTIKENDEFANVIADILEYLEKEKSILAPSFFYIDS</sequence>
<comment type="caution">
    <text evidence="1">The sequence shown here is derived from an EMBL/GenBank/DDBJ whole genome shotgun (WGS) entry which is preliminary data.</text>
</comment>
<protein>
    <submittedName>
        <fullName evidence="1">Uncharacterized protein</fullName>
    </submittedName>
</protein>